<name>A0A1M4UQD7_9FIRM</name>
<gene>
    <name evidence="1" type="ORF">SAMN02745784_01207</name>
</gene>
<protein>
    <submittedName>
        <fullName evidence="1">Uncharacterized protein</fullName>
    </submittedName>
</protein>
<dbReference type="EMBL" id="FQTY01000003">
    <property type="protein sequence ID" value="SHE58813.1"/>
    <property type="molecule type" value="Genomic_DNA"/>
</dbReference>
<proteinExistence type="predicted"/>
<dbReference type="Proteomes" id="UP000184114">
    <property type="component" value="Unassembled WGS sequence"/>
</dbReference>
<dbReference type="AlphaFoldDB" id="A0A1M4UQD7"/>
<dbReference type="STRING" id="1123404.SAMN02745784_01207"/>
<sequence length="283" mass="32780">MPEFLLPKIKPKVIDSIIRRNDIIGKIAGINLKPIDFNDEYEFKEYLDAIIRLKGDENYTGLFIEGYKDLSKESIFRIEEFTNMKISDGENIKITNLPLIMKEICNRMKTNLEEKEILVISDNKEKIKALIKGISKDIRFITAIGCEKDNDEIYEYILEETGLSLFYPSNIKRILGNYSIIINLIGNLQIDFSKVRKNCIIFDFGNGIHLSHKRTLPFIKDFAFALNDLSIEENIWMEGMVLSSLAESLIGGNMKGIRYLYCEDNYYTIEDYVKSFINIKGNF</sequence>
<organism evidence="1 2">
    <name type="scientific">Tissierella praeacuta DSM 18095</name>
    <dbReference type="NCBI Taxonomy" id="1123404"/>
    <lineage>
        <taxon>Bacteria</taxon>
        <taxon>Bacillati</taxon>
        <taxon>Bacillota</taxon>
        <taxon>Tissierellia</taxon>
        <taxon>Tissierellales</taxon>
        <taxon>Tissierellaceae</taxon>
        <taxon>Tissierella</taxon>
    </lineage>
</organism>
<evidence type="ECO:0000313" key="1">
    <source>
        <dbReference type="EMBL" id="SHE58813.1"/>
    </source>
</evidence>
<keyword evidence="2" id="KW-1185">Reference proteome</keyword>
<reference evidence="2" key="1">
    <citation type="submission" date="2016-11" db="EMBL/GenBank/DDBJ databases">
        <authorList>
            <person name="Varghese N."/>
            <person name="Submissions S."/>
        </authorList>
    </citation>
    <scope>NUCLEOTIDE SEQUENCE [LARGE SCALE GENOMIC DNA]</scope>
    <source>
        <strain evidence="2">DSM 18095</strain>
    </source>
</reference>
<accession>A0A1M4UQD7</accession>
<evidence type="ECO:0000313" key="2">
    <source>
        <dbReference type="Proteomes" id="UP000184114"/>
    </source>
</evidence>